<dbReference type="FunFam" id="2.60.20.10:FF:000003">
    <property type="entry name" value="Crystallin gamma S"/>
    <property type="match status" value="2"/>
</dbReference>
<dbReference type="GO" id="GO:0007601">
    <property type="term" value="P:visual perception"/>
    <property type="evidence" value="ECO:0007669"/>
    <property type="project" value="TreeGrafter"/>
</dbReference>
<feature type="domain" description="Beta/gamma crystallin 'Greek key'" evidence="5">
    <location>
        <begin position="41"/>
        <end position="83"/>
    </location>
</feature>
<dbReference type="InterPro" id="IPR011024">
    <property type="entry name" value="G_crystallin-like"/>
</dbReference>
<comment type="caution">
    <text evidence="6">The sequence shown here is derived from an EMBL/GenBank/DDBJ whole genome shotgun (WGS) entry which is preliminary data.</text>
</comment>
<dbReference type="EMBL" id="JAUYZG010000006">
    <property type="protein sequence ID" value="KAK2905116.1"/>
    <property type="molecule type" value="Genomic_DNA"/>
</dbReference>
<feature type="domain" description="Beta/gamma crystallin 'Greek key'" evidence="5">
    <location>
        <begin position="254"/>
        <end position="296"/>
    </location>
</feature>
<evidence type="ECO:0000256" key="4">
    <source>
        <dbReference type="ARBA" id="ARBA00022737"/>
    </source>
</evidence>
<dbReference type="GO" id="GO:0005212">
    <property type="term" value="F:structural constituent of eye lens"/>
    <property type="evidence" value="ECO:0007669"/>
    <property type="project" value="UniProtKB-KW"/>
</dbReference>
<evidence type="ECO:0000256" key="3">
    <source>
        <dbReference type="ARBA" id="ARBA00022613"/>
    </source>
</evidence>
<feature type="domain" description="Beta/gamma crystallin 'Greek key'" evidence="5">
    <location>
        <begin position="130"/>
        <end position="163"/>
    </location>
</feature>
<feature type="domain" description="Beta/gamma crystallin 'Greek key'" evidence="5">
    <location>
        <begin position="164"/>
        <end position="206"/>
    </location>
</feature>
<sequence length="298" mass="35233">MGKIIFYEDRNFGGRYHECMSDCADLHSYFNRCHSIRVESGCFMVYDRTNYTGRQCFLRRGEYPDYMRTMGMNDCVRSCRMIPVHRGAFRMRLYERQGMGGRMMELEDDCPNLTDRFNMSDFHSCHVMDGNWLVYEQPNYTGRHFYLRPGEYRSCCNSIMVKSGCFMIYEQPHYKGQQFLVRKGEYPDFKSWVGTNDCVCSCREIPMTQGSSHEVKLFERMEYGGQMMALVDDCPNIMDVFQTNHIFSCKVIGGNWLFFEQSNYKGRMYLIRPGEYTRFTEWGGLSARVGSIKRIMDY</sequence>
<dbReference type="AlphaFoldDB" id="A0AA88Q9W9"/>
<dbReference type="Pfam" id="PF00030">
    <property type="entry name" value="Crystall"/>
    <property type="match status" value="3"/>
</dbReference>
<dbReference type="InterPro" id="IPR050252">
    <property type="entry name" value="Beta/Gamma-Crystallin"/>
</dbReference>
<organism evidence="6 7">
    <name type="scientific">Cirrhinus molitorella</name>
    <name type="common">mud carp</name>
    <dbReference type="NCBI Taxonomy" id="172907"/>
    <lineage>
        <taxon>Eukaryota</taxon>
        <taxon>Metazoa</taxon>
        <taxon>Chordata</taxon>
        <taxon>Craniata</taxon>
        <taxon>Vertebrata</taxon>
        <taxon>Euteleostomi</taxon>
        <taxon>Actinopterygii</taxon>
        <taxon>Neopterygii</taxon>
        <taxon>Teleostei</taxon>
        <taxon>Ostariophysi</taxon>
        <taxon>Cypriniformes</taxon>
        <taxon>Cyprinidae</taxon>
        <taxon>Labeoninae</taxon>
        <taxon>Labeonini</taxon>
        <taxon>Cirrhinus</taxon>
    </lineage>
</organism>
<dbReference type="SMART" id="SM00247">
    <property type="entry name" value="XTALbg"/>
    <property type="match status" value="4"/>
</dbReference>
<dbReference type="SUPFAM" id="SSF49695">
    <property type="entry name" value="gamma-Crystallin-like"/>
    <property type="match status" value="2"/>
</dbReference>
<gene>
    <name evidence="6" type="ORF">Q8A67_006915</name>
</gene>
<keyword evidence="4" id="KW-0677">Repeat</keyword>
<feature type="domain" description="Beta/gamma crystallin 'Greek key'" evidence="5">
    <location>
        <begin position="2"/>
        <end position="40"/>
    </location>
</feature>
<reference evidence="6" key="1">
    <citation type="submission" date="2023-08" db="EMBL/GenBank/DDBJ databases">
        <title>Chromosome-level Genome Assembly of mud carp (Cirrhinus molitorella).</title>
        <authorList>
            <person name="Liu H."/>
        </authorList>
    </citation>
    <scope>NUCLEOTIDE SEQUENCE</scope>
    <source>
        <strain evidence="6">Prfri</strain>
        <tissue evidence="6">Muscle</tissue>
    </source>
</reference>
<evidence type="ECO:0000313" key="7">
    <source>
        <dbReference type="Proteomes" id="UP001187343"/>
    </source>
</evidence>
<evidence type="ECO:0000256" key="1">
    <source>
        <dbReference type="ARBA" id="ARBA00003689"/>
    </source>
</evidence>
<dbReference type="PANTHER" id="PTHR11818:SF129">
    <property type="entry name" value="CRYSTALLIN, GAMMA M6-RELATED"/>
    <property type="match status" value="1"/>
</dbReference>
<comment type="function">
    <text evidence="1">Crystallins are the dominant structural components of the vertebrate eye lens.</text>
</comment>
<protein>
    <recommendedName>
        <fullName evidence="5">Beta/gamma crystallin 'Greek key' domain-containing protein</fullName>
    </recommendedName>
</protein>
<comment type="similarity">
    <text evidence="2">Belongs to the beta/gamma-crystallin family.</text>
</comment>
<dbReference type="PROSITE" id="PS50915">
    <property type="entry name" value="CRYSTALLIN_BETA_GAMMA"/>
    <property type="match status" value="5"/>
</dbReference>
<dbReference type="PRINTS" id="PR01367">
    <property type="entry name" value="BGCRYSTALLIN"/>
</dbReference>
<proteinExistence type="inferred from homology"/>
<dbReference type="GO" id="GO:0002088">
    <property type="term" value="P:lens development in camera-type eye"/>
    <property type="evidence" value="ECO:0007669"/>
    <property type="project" value="TreeGrafter"/>
</dbReference>
<dbReference type="FunFam" id="2.60.20.10:FF:000001">
    <property type="entry name" value="Crystallin gamma S"/>
    <property type="match status" value="1"/>
</dbReference>
<evidence type="ECO:0000313" key="6">
    <source>
        <dbReference type="EMBL" id="KAK2905116.1"/>
    </source>
</evidence>
<dbReference type="InterPro" id="IPR001064">
    <property type="entry name" value="Beta/gamma_crystallin"/>
</dbReference>
<dbReference type="PANTHER" id="PTHR11818">
    <property type="entry name" value="BETA/GAMMA CRYSTALLIN"/>
    <property type="match status" value="1"/>
</dbReference>
<evidence type="ECO:0000259" key="5">
    <source>
        <dbReference type="PROSITE" id="PS50915"/>
    </source>
</evidence>
<dbReference type="Proteomes" id="UP001187343">
    <property type="component" value="Unassembled WGS sequence"/>
</dbReference>
<keyword evidence="7" id="KW-1185">Reference proteome</keyword>
<name>A0AA88Q9W9_9TELE</name>
<accession>A0AA88Q9W9</accession>
<dbReference type="Gene3D" id="2.60.20.10">
    <property type="entry name" value="Crystallins"/>
    <property type="match status" value="4"/>
</dbReference>
<evidence type="ECO:0000256" key="2">
    <source>
        <dbReference type="ARBA" id="ARBA00009646"/>
    </source>
</evidence>
<keyword evidence="3" id="KW-0273">Eye lens protein</keyword>